<keyword evidence="6" id="KW-1185">Reference proteome</keyword>
<dbReference type="Gene3D" id="1.10.10.10">
    <property type="entry name" value="Winged helix-like DNA-binding domain superfamily/Winged helix DNA-binding domain"/>
    <property type="match status" value="1"/>
</dbReference>
<dbReference type="GO" id="GO:0005634">
    <property type="term" value="C:nucleus"/>
    <property type="evidence" value="ECO:0007669"/>
    <property type="project" value="UniProtKB-SubCell"/>
</dbReference>
<organism evidence="6">
    <name type="scientific">Schizophyllum commune (strain H4-8 / FGSC 9210)</name>
    <name type="common">Split gill fungus</name>
    <dbReference type="NCBI Taxonomy" id="578458"/>
    <lineage>
        <taxon>Eukaryota</taxon>
        <taxon>Fungi</taxon>
        <taxon>Dikarya</taxon>
        <taxon>Basidiomycota</taxon>
        <taxon>Agaricomycotina</taxon>
        <taxon>Agaricomycetes</taxon>
        <taxon>Agaricomycetidae</taxon>
        <taxon>Agaricales</taxon>
        <taxon>Schizophyllaceae</taxon>
        <taxon>Schizophyllum</taxon>
    </lineage>
</organism>
<feature type="region of interest" description="Disordered" evidence="3">
    <location>
        <begin position="1"/>
        <end position="28"/>
    </location>
</feature>
<evidence type="ECO:0000256" key="2">
    <source>
        <dbReference type="PROSITE-ProRule" id="PRU00089"/>
    </source>
</evidence>
<dbReference type="VEuPathDB" id="FungiDB:SCHCODRAFT_02257898"/>
<feature type="DNA-binding region" description="Fork-head" evidence="2">
    <location>
        <begin position="91"/>
        <end position="180"/>
    </location>
</feature>
<dbReference type="CDD" id="cd00059">
    <property type="entry name" value="FH_FOX"/>
    <property type="match status" value="1"/>
</dbReference>
<dbReference type="PANTHER" id="PTHR11829">
    <property type="entry name" value="FORKHEAD BOX PROTEIN"/>
    <property type="match status" value="1"/>
</dbReference>
<keyword evidence="2" id="KW-0539">Nucleus</keyword>
<dbReference type="HOGENOM" id="CLU_1361112_0_0_1"/>
<dbReference type="PANTHER" id="PTHR11829:SF343">
    <property type="entry name" value="FORK-HEAD DOMAIN-CONTAINING PROTEIN"/>
    <property type="match status" value="1"/>
</dbReference>
<dbReference type="SMART" id="SM00339">
    <property type="entry name" value="FH"/>
    <property type="match status" value="1"/>
</dbReference>
<dbReference type="Proteomes" id="UP000007431">
    <property type="component" value="Unassembled WGS sequence"/>
</dbReference>
<dbReference type="GeneID" id="9587955"/>
<reference evidence="5 6" key="1">
    <citation type="journal article" date="2010" name="Nat. Biotechnol.">
        <title>Genome sequence of the model mushroom Schizophyllum commune.</title>
        <authorList>
            <person name="Ohm R.A."/>
            <person name="de Jong J.F."/>
            <person name="Lugones L.G."/>
            <person name="Aerts A."/>
            <person name="Kothe E."/>
            <person name="Stajich J.E."/>
            <person name="de Vries R.P."/>
            <person name="Record E."/>
            <person name="Levasseur A."/>
            <person name="Baker S.E."/>
            <person name="Bartholomew K.A."/>
            <person name="Coutinho P.M."/>
            <person name="Erdmann S."/>
            <person name="Fowler T.J."/>
            <person name="Gathman A.C."/>
            <person name="Lombard V."/>
            <person name="Henrissat B."/>
            <person name="Knabe N."/>
            <person name="Kuees U."/>
            <person name="Lilly W.W."/>
            <person name="Lindquist E."/>
            <person name="Lucas S."/>
            <person name="Magnuson J.K."/>
            <person name="Piumi F."/>
            <person name="Raudaskoski M."/>
            <person name="Salamov A."/>
            <person name="Schmutz J."/>
            <person name="Schwarze F.W.M.R."/>
            <person name="vanKuyk P.A."/>
            <person name="Horton J.S."/>
            <person name="Grigoriev I.V."/>
            <person name="Woesten H.A.B."/>
        </authorList>
    </citation>
    <scope>NUCLEOTIDE SEQUENCE [LARGE SCALE GENOMIC DNA]</scope>
    <source>
        <strain evidence="6">H4-8 / FGSC 9210</strain>
    </source>
</reference>
<evidence type="ECO:0000256" key="3">
    <source>
        <dbReference type="SAM" id="MobiDB-lite"/>
    </source>
</evidence>
<accession>D8PQJ5</accession>
<dbReference type="PRINTS" id="PR00053">
    <property type="entry name" value="FORKHEAD"/>
</dbReference>
<gene>
    <name evidence="5" type="ORF">SCHCODRAFT_102719</name>
</gene>
<dbReference type="OMA" id="MARPPNQ"/>
<evidence type="ECO:0000313" key="6">
    <source>
        <dbReference type="Proteomes" id="UP000007431"/>
    </source>
</evidence>
<dbReference type="InterPro" id="IPR001766">
    <property type="entry name" value="Fork_head_dom"/>
</dbReference>
<feature type="compositionally biased region" description="Polar residues" evidence="3">
    <location>
        <begin position="17"/>
        <end position="28"/>
    </location>
</feature>
<sequence>MSNGFHGYPQADRRNVHNSTYDSPSRGNALTPQAARFAASTSYIAYTCRDPVTDRALDALNEQYLRRRLRSLGVDGAISLWTLPDFPPDVKPPIEYPILVMVALYAAPTKKLQLQEIYDAIMERYPFFRSAPSWQESIRHLLSLKIQFRHIDRPIGVQGRGGYWYLDLTHGEGDKRERKRKPGKTSSLDSVCDDACSDHAWV</sequence>
<feature type="domain" description="Fork-head" evidence="4">
    <location>
        <begin position="91"/>
        <end position="180"/>
    </location>
</feature>
<protein>
    <recommendedName>
        <fullName evidence="4">Fork-head domain-containing protein</fullName>
    </recommendedName>
</protein>
<dbReference type="PROSITE" id="PS50039">
    <property type="entry name" value="FORK_HEAD_3"/>
    <property type="match status" value="1"/>
</dbReference>
<dbReference type="AlphaFoldDB" id="D8PQJ5"/>
<dbReference type="InterPro" id="IPR036388">
    <property type="entry name" value="WH-like_DNA-bd_sf"/>
</dbReference>
<evidence type="ECO:0000313" key="5">
    <source>
        <dbReference type="EMBL" id="EFJ01706.1"/>
    </source>
</evidence>
<dbReference type="InterPro" id="IPR050211">
    <property type="entry name" value="FOX_domain-containing"/>
</dbReference>
<dbReference type="InParanoid" id="D8PQJ5"/>
<name>D8PQJ5_SCHCM</name>
<dbReference type="GO" id="GO:0000978">
    <property type="term" value="F:RNA polymerase II cis-regulatory region sequence-specific DNA binding"/>
    <property type="evidence" value="ECO:0007669"/>
    <property type="project" value="TreeGrafter"/>
</dbReference>
<feature type="non-terminal residue" evidence="5">
    <location>
        <position position="202"/>
    </location>
</feature>
<dbReference type="SUPFAM" id="SSF46785">
    <property type="entry name" value="Winged helix' DNA-binding domain"/>
    <property type="match status" value="1"/>
</dbReference>
<dbReference type="RefSeq" id="XP_003036608.1">
    <property type="nucleotide sequence ID" value="XM_003036562.1"/>
</dbReference>
<keyword evidence="1 2" id="KW-0238">DNA-binding</keyword>
<dbReference type="STRING" id="578458.D8PQJ5"/>
<comment type="subcellular location">
    <subcellularLocation>
        <location evidence="2">Nucleus</location>
    </subcellularLocation>
</comment>
<dbReference type="GO" id="GO:0000981">
    <property type="term" value="F:DNA-binding transcription factor activity, RNA polymerase II-specific"/>
    <property type="evidence" value="ECO:0007669"/>
    <property type="project" value="TreeGrafter"/>
</dbReference>
<dbReference type="InterPro" id="IPR036390">
    <property type="entry name" value="WH_DNA-bd_sf"/>
</dbReference>
<evidence type="ECO:0000256" key="1">
    <source>
        <dbReference type="ARBA" id="ARBA00023125"/>
    </source>
</evidence>
<dbReference type="eggNOG" id="KOG2294">
    <property type="taxonomic scope" value="Eukaryota"/>
</dbReference>
<dbReference type="EMBL" id="GL377302">
    <property type="protein sequence ID" value="EFJ01706.1"/>
    <property type="molecule type" value="Genomic_DNA"/>
</dbReference>
<proteinExistence type="predicted"/>
<evidence type="ECO:0000259" key="4">
    <source>
        <dbReference type="PROSITE" id="PS50039"/>
    </source>
</evidence>
<dbReference type="Pfam" id="PF00250">
    <property type="entry name" value="Forkhead"/>
    <property type="match status" value="1"/>
</dbReference>
<dbReference type="KEGG" id="scm:SCHCO_02257898"/>
<dbReference type="OrthoDB" id="5954824at2759"/>